<evidence type="ECO:0000256" key="2">
    <source>
        <dbReference type="SAM" id="SignalP"/>
    </source>
</evidence>
<dbReference type="InterPro" id="IPR005064">
    <property type="entry name" value="BUG"/>
</dbReference>
<dbReference type="OrthoDB" id="7375033at2"/>
<dbReference type="PANTHER" id="PTHR42928:SF5">
    <property type="entry name" value="BLR1237 PROTEIN"/>
    <property type="match status" value="1"/>
</dbReference>
<evidence type="ECO:0008006" key="5">
    <source>
        <dbReference type="Google" id="ProtNLM"/>
    </source>
</evidence>
<gene>
    <name evidence="3" type="ORF">RHODGE_RHODGE_04161</name>
</gene>
<organism evidence="3 4">
    <name type="scientific">Rhodoplanes serenus</name>
    <dbReference type="NCBI Taxonomy" id="200615"/>
    <lineage>
        <taxon>Bacteria</taxon>
        <taxon>Pseudomonadati</taxon>
        <taxon>Pseudomonadota</taxon>
        <taxon>Alphaproteobacteria</taxon>
        <taxon>Hyphomicrobiales</taxon>
        <taxon>Nitrobacteraceae</taxon>
        <taxon>Rhodoplanes</taxon>
    </lineage>
</organism>
<dbReference type="CDD" id="cd13578">
    <property type="entry name" value="PBP2_Bug27"/>
    <property type="match status" value="1"/>
</dbReference>
<evidence type="ECO:0000313" key="4">
    <source>
        <dbReference type="Proteomes" id="UP000289200"/>
    </source>
</evidence>
<accession>A0A447D076</accession>
<feature type="chain" id="PRO_5019280807" description="LacI family transcriptional regulator" evidence="2">
    <location>
        <begin position="22"/>
        <end position="346"/>
    </location>
</feature>
<dbReference type="Proteomes" id="UP000289200">
    <property type="component" value="Unassembled WGS sequence"/>
</dbReference>
<keyword evidence="2" id="KW-0732">Signal</keyword>
<feature type="signal peptide" evidence="2">
    <location>
        <begin position="1"/>
        <end position="21"/>
    </location>
</feature>
<dbReference type="EMBL" id="UWOC01000183">
    <property type="protein sequence ID" value="VCU10957.1"/>
    <property type="molecule type" value="Genomic_DNA"/>
</dbReference>
<dbReference type="AlphaFoldDB" id="A0A447D076"/>
<protein>
    <recommendedName>
        <fullName evidence="5">LacI family transcriptional regulator</fullName>
    </recommendedName>
</protein>
<keyword evidence="4" id="KW-1185">Reference proteome</keyword>
<dbReference type="RefSeq" id="WP_129610997.1">
    <property type="nucleotide sequence ID" value="NZ_UWOC01000183.1"/>
</dbReference>
<proteinExistence type="inferred from homology"/>
<dbReference type="PANTHER" id="PTHR42928">
    <property type="entry name" value="TRICARBOXYLATE-BINDING PROTEIN"/>
    <property type="match status" value="1"/>
</dbReference>
<dbReference type="PIRSF" id="PIRSF017082">
    <property type="entry name" value="YflP"/>
    <property type="match status" value="1"/>
</dbReference>
<evidence type="ECO:0000313" key="3">
    <source>
        <dbReference type="EMBL" id="VCU10957.1"/>
    </source>
</evidence>
<dbReference type="Gene3D" id="3.40.190.10">
    <property type="entry name" value="Periplasmic binding protein-like II"/>
    <property type="match status" value="1"/>
</dbReference>
<reference evidence="4" key="1">
    <citation type="submission" date="2018-10" db="EMBL/GenBank/DDBJ databases">
        <authorList>
            <person name="Peiro R."/>
            <person name="Begona"/>
            <person name="Cbmso G."/>
            <person name="Lopez M."/>
            <person name="Gonzalez S."/>
            <person name="Sacristan E."/>
            <person name="Castillo E."/>
        </authorList>
    </citation>
    <scope>NUCLEOTIDE SEQUENCE [LARGE SCALE GENOMIC DNA]</scope>
</reference>
<dbReference type="InterPro" id="IPR042100">
    <property type="entry name" value="Bug_dom1"/>
</dbReference>
<comment type="similarity">
    <text evidence="1">Belongs to the UPF0065 (bug) family.</text>
</comment>
<dbReference type="SUPFAM" id="SSF53850">
    <property type="entry name" value="Periplasmic binding protein-like II"/>
    <property type="match status" value="1"/>
</dbReference>
<evidence type="ECO:0000256" key="1">
    <source>
        <dbReference type="ARBA" id="ARBA00006987"/>
    </source>
</evidence>
<dbReference type="Pfam" id="PF03401">
    <property type="entry name" value="TctC"/>
    <property type="match status" value="1"/>
</dbReference>
<sequence length="346" mass="35623">MISLLTAVRAASSSVAVSLVAASLVGLSLVAASPAASQPAASQTAPAGWPSQPVKIIVPFPAGGTTDILARVLADQLAAKWSQSVVVDNRPGASGTIGSEQLAKSAADGYTLMVTATHHVINPSLFKQLRYDTRTDFTPVALVASVPNVLVVHPSVPAKTVRELIELAKREPGKLNFGSAGTGGANHLSGELFAYQTGIKITHVPYKGAAPALNDLLGGHIPMMFDSLPGVVGHIQSGSLRALGVTSPKRAAAAPDIPTLDEAGVPGFDATAWFGLYAPARMPAGVLAKIAADVREALRAPAAEAKLKELGAEPGTLSQPDFAAFVLAEMEKWNGVVTRADIRVSQ</sequence>
<dbReference type="Gene3D" id="3.40.190.150">
    <property type="entry name" value="Bordetella uptake gene, domain 1"/>
    <property type="match status" value="1"/>
</dbReference>
<comment type="caution">
    <text evidence="3">The sequence shown here is derived from an EMBL/GenBank/DDBJ whole genome shotgun (WGS) entry which is preliminary data.</text>
</comment>
<name>A0A447D076_9BRAD</name>